<accession>A0A0V1GZB8</accession>
<dbReference type="AlphaFoldDB" id="A0A0V1GZB8"/>
<reference evidence="1 2" key="1">
    <citation type="submission" date="2015-01" db="EMBL/GenBank/DDBJ databases">
        <title>Evolution of Trichinella species and genotypes.</title>
        <authorList>
            <person name="Korhonen P.K."/>
            <person name="Edoardo P."/>
            <person name="Giuseppe L.R."/>
            <person name="Gasser R.B."/>
        </authorList>
    </citation>
    <scope>NUCLEOTIDE SEQUENCE [LARGE SCALE GENOMIC DNA]</scope>
    <source>
        <strain evidence="1">ISS1029</strain>
    </source>
</reference>
<evidence type="ECO:0000313" key="2">
    <source>
        <dbReference type="Proteomes" id="UP000055024"/>
    </source>
</evidence>
<protein>
    <submittedName>
        <fullName evidence="1">Uncharacterized protein</fullName>
    </submittedName>
</protein>
<organism evidence="1 2">
    <name type="scientific">Trichinella zimbabwensis</name>
    <dbReference type="NCBI Taxonomy" id="268475"/>
    <lineage>
        <taxon>Eukaryota</taxon>
        <taxon>Metazoa</taxon>
        <taxon>Ecdysozoa</taxon>
        <taxon>Nematoda</taxon>
        <taxon>Enoplea</taxon>
        <taxon>Dorylaimia</taxon>
        <taxon>Trichinellida</taxon>
        <taxon>Trichinellidae</taxon>
        <taxon>Trichinella</taxon>
    </lineage>
</organism>
<proteinExistence type="predicted"/>
<gene>
    <name evidence="1" type="ORF">T11_12155</name>
</gene>
<comment type="caution">
    <text evidence="1">The sequence shown here is derived from an EMBL/GenBank/DDBJ whole genome shotgun (WGS) entry which is preliminary data.</text>
</comment>
<sequence>MREQRDGSSKLVGILDRESLSYSFTCLDNSDFNRASLSVSLFSVSVSDDAIHVPENGWARHLTIVCHPSSFKDTFVQLQQQVLMCVSSGRHISQWVVGSR</sequence>
<evidence type="ECO:0000313" key="1">
    <source>
        <dbReference type="EMBL" id="KRZ03565.1"/>
    </source>
</evidence>
<name>A0A0V1GZB8_9BILA</name>
<keyword evidence="2" id="KW-1185">Reference proteome</keyword>
<dbReference type="Proteomes" id="UP000055024">
    <property type="component" value="Unassembled WGS sequence"/>
</dbReference>
<dbReference type="EMBL" id="JYDP01000189">
    <property type="protein sequence ID" value="KRZ03565.1"/>
    <property type="molecule type" value="Genomic_DNA"/>
</dbReference>